<dbReference type="Proteomes" id="UP000265520">
    <property type="component" value="Unassembled WGS sequence"/>
</dbReference>
<organism evidence="2 3">
    <name type="scientific">Trifolium medium</name>
    <dbReference type="NCBI Taxonomy" id="97028"/>
    <lineage>
        <taxon>Eukaryota</taxon>
        <taxon>Viridiplantae</taxon>
        <taxon>Streptophyta</taxon>
        <taxon>Embryophyta</taxon>
        <taxon>Tracheophyta</taxon>
        <taxon>Spermatophyta</taxon>
        <taxon>Magnoliopsida</taxon>
        <taxon>eudicotyledons</taxon>
        <taxon>Gunneridae</taxon>
        <taxon>Pentapetalae</taxon>
        <taxon>rosids</taxon>
        <taxon>fabids</taxon>
        <taxon>Fabales</taxon>
        <taxon>Fabaceae</taxon>
        <taxon>Papilionoideae</taxon>
        <taxon>50 kb inversion clade</taxon>
        <taxon>NPAAA clade</taxon>
        <taxon>Hologalegina</taxon>
        <taxon>IRL clade</taxon>
        <taxon>Trifolieae</taxon>
        <taxon>Trifolium</taxon>
    </lineage>
</organism>
<feature type="signal peptide" evidence="1">
    <location>
        <begin position="1"/>
        <end position="20"/>
    </location>
</feature>
<dbReference type="AlphaFoldDB" id="A0A392VYI4"/>
<proteinExistence type="predicted"/>
<reference evidence="2 3" key="1">
    <citation type="journal article" date="2018" name="Front. Plant Sci.">
        <title>Red Clover (Trifolium pratense) and Zigzag Clover (T. medium) - A Picture of Genomic Similarities and Differences.</title>
        <authorList>
            <person name="Dluhosova J."/>
            <person name="Istvanek J."/>
            <person name="Nedelnik J."/>
            <person name="Repkova J."/>
        </authorList>
    </citation>
    <scope>NUCLEOTIDE SEQUENCE [LARGE SCALE GENOMIC DNA]</scope>
    <source>
        <strain evidence="3">cv. 10/8</strain>
        <tissue evidence="2">Leaf</tissue>
    </source>
</reference>
<keyword evidence="1" id="KW-0732">Signal</keyword>
<name>A0A392VYI4_9FABA</name>
<comment type="caution">
    <text evidence="2">The sequence shown here is derived from an EMBL/GenBank/DDBJ whole genome shotgun (WGS) entry which is preliminary data.</text>
</comment>
<protein>
    <submittedName>
        <fullName evidence="2">Uncharacterized protein</fullName>
    </submittedName>
</protein>
<dbReference type="EMBL" id="LXQA011288632">
    <property type="protein sequence ID" value="MCI92031.1"/>
    <property type="molecule type" value="Genomic_DNA"/>
</dbReference>
<evidence type="ECO:0000256" key="1">
    <source>
        <dbReference type="SAM" id="SignalP"/>
    </source>
</evidence>
<accession>A0A392VYI4</accession>
<feature type="chain" id="PRO_5017263833" evidence="1">
    <location>
        <begin position="21"/>
        <end position="34"/>
    </location>
</feature>
<keyword evidence="3" id="KW-1185">Reference proteome</keyword>
<evidence type="ECO:0000313" key="2">
    <source>
        <dbReference type="EMBL" id="MCI92031.1"/>
    </source>
</evidence>
<evidence type="ECO:0000313" key="3">
    <source>
        <dbReference type="Proteomes" id="UP000265520"/>
    </source>
</evidence>
<sequence length="34" mass="3929">MNLPRFILNFLMFIFICVEPSNVPVDEESLESAL</sequence>